<dbReference type="EMBL" id="BK059105">
    <property type="protein sequence ID" value="DAE30749.1"/>
    <property type="molecule type" value="Genomic_DNA"/>
</dbReference>
<evidence type="ECO:0000313" key="1">
    <source>
        <dbReference type="EMBL" id="DAE30749.1"/>
    </source>
</evidence>
<protein>
    <submittedName>
        <fullName evidence="1">Uncharacterized protein</fullName>
    </submittedName>
</protein>
<reference evidence="1" key="1">
    <citation type="journal article" date="2021" name="Proc. Natl. Acad. Sci. U.S.A.">
        <title>A Catalog of Tens of Thousands of Viruses from Human Metagenomes Reveals Hidden Associations with Chronic Diseases.</title>
        <authorList>
            <person name="Tisza M.J."/>
            <person name="Buck C.B."/>
        </authorList>
    </citation>
    <scope>NUCLEOTIDE SEQUENCE</scope>
    <source>
        <strain evidence="1">CtML55</strain>
    </source>
</reference>
<accession>A0A8S5RI57</accession>
<organism evidence="1">
    <name type="scientific">virus sp. ctML55</name>
    <dbReference type="NCBI Taxonomy" id="2827627"/>
    <lineage>
        <taxon>Viruses</taxon>
    </lineage>
</organism>
<sequence length="33" mass="3597">MGEGKTNMFGKTYNTIGSTDSNFIIKTKGDLKV</sequence>
<proteinExistence type="predicted"/>
<name>A0A8S5RI57_9VIRU</name>